<gene>
    <name evidence="2" type="ORF">C8E97_1238</name>
</gene>
<evidence type="ECO:0000313" key="2">
    <source>
        <dbReference type="EMBL" id="RKT52715.1"/>
    </source>
</evidence>
<dbReference type="AlphaFoldDB" id="A0A495VWH7"/>
<evidence type="ECO:0000313" key="3">
    <source>
        <dbReference type="Proteomes" id="UP000282084"/>
    </source>
</evidence>
<accession>A0A495VWH7</accession>
<reference evidence="2 3" key="1">
    <citation type="submission" date="2018-10" db="EMBL/GenBank/DDBJ databases">
        <title>Sequencing the genomes of 1000 actinobacteria strains.</title>
        <authorList>
            <person name="Klenk H.-P."/>
        </authorList>
    </citation>
    <scope>NUCLEOTIDE SEQUENCE [LARGE SCALE GENOMIC DNA]</scope>
    <source>
        <strain evidence="2 3">DSM 43800</strain>
    </source>
</reference>
<name>A0A495VWH7_9PSEU</name>
<dbReference type="Proteomes" id="UP000282084">
    <property type="component" value="Unassembled WGS sequence"/>
</dbReference>
<evidence type="ECO:0000256" key="1">
    <source>
        <dbReference type="SAM" id="MobiDB-lite"/>
    </source>
</evidence>
<feature type="compositionally biased region" description="Gly residues" evidence="1">
    <location>
        <begin position="24"/>
        <end position="35"/>
    </location>
</feature>
<organism evidence="2 3">
    <name type="scientific">Saccharothrix australiensis</name>
    <dbReference type="NCBI Taxonomy" id="2072"/>
    <lineage>
        <taxon>Bacteria</taxon>
        <taxon>Bacillati</taxon>
        <taxon>Actinomycetota</taxon>
        <taxon>Actinomycetes</taxon>
        <taxon>Pseudonocardiales</taxon>
        <taxon>Pseudonocardiaceae</taxon>
        <taxon>Saccharothrix</taxon>
    </lineage>
</organism>
<comment type="caution">
    <text evidence="2">The sequence shown here is derived from an EMBL/GenBank/DDBJ whole genome shotgun (WGS) entry which is preliminary data.</text>
</comment>
<proteinExistence type="predicted"/>
<dbReference type="EMBL" id="RBXO01000001">
    <property type="protein sequence ID" value="RKT52715.1"/>
    <property type="molecule type" value="Genomic_DNA"/>
</dbReference>
<keyword evidence="3" id="KW-1185">Reference proteome</keyword>
<sequence length="73" mass="7586">MRRLGPRWWVRRLGAEVAGAPAGLGFGDAGSGGVPGAAHRSGPRYGSIRSRAAPSHVVCVQATPRPFFGRSTS</sequence>
<feature type="region of interest" description="Disordered" evidence="1">
    <location>
        <begin position="24"/>
        <end position="47"/>
    </location>
</feature>
<protein>
    <submittedName>
        <fullName evidence="2">Uncharacterized protein</fullName>
    </submittedName>
</protein>